<reference evidence="3" key="1">
    <citation type="submission" date="2018-05" db="EMBL/GenBank/DDBJ databases">
        <title>Draft genome of Mucuna pruriens seed.</title>
        <authorList>
            <person name="Nnadi N.E."/>
            <person name="Vos R."/>
            <person name="Hasami M.H."/>
            <person name="Devisetty U.K."/>
            <person name="Aguiy J.C."/>
        </authorList>
    </citation>
    <scope>NUCLEOTIDE SEQUENCE [LARGE SCALE GENOMIC DNA]</scope>
    <source>
        <strain evidence="3">JCA_2017</strain>
    </source>
</reference>
<dbReference type="PANTHER" id="PTHR48154:SF1">
    <property type="entry name" value="PROTEIN, PUTATIVE-RELATED"/>
    <property type="match status" value="1"/>
</dbReference>
<evidence type="ECO:0000256" key="1">
    <source>
        <dbReference type="SAM" id="Coils"/>
    </source>
</evidence>
<keyword evidence="4" id="KW-1185">Reference proteome</keyword>
<dbReference type="OrthoDB" id="1458873at2759"/>
<comment type="caution">
    <text evidence="3">The sequence shown here is derived from an EMBL/GenBank/DDBJ whole genome shotgun (WGS) entry which is preliminary data.</text>
</comment>
<protein>
    <recommendedName>
        <fullName evidence="2">DUF7745 domain-containing protein</fullName>
    </recommendedName>
</protein>
<proteinExistence type="predicted"/>
<organism evidence="3 4">
    <name type="scientific">Mucuna pruriens</name>
    <name type="common">Velvet bean</name>
    <name type="synonym">Dolichos pruriens</name>
    <dbReference type="NCBI Taxonomy" id="157652"/>
    <lineage>
        <taxon>Eukaryota</taxon>
        <taxon>Viridiplantae</taxon>
        <taxon>Streptophyta</taxon>
        <taxon>Embryophyta</taxon>
        <taxon>Tracheophyta</taxon>
        <taxon>Spermatophyta</taxon>
        <taxon>Magnoliopsida</taxon>
        <taxon>eudicotyledons</taxon>
        <taxon>Gunneridae</taxon>
        <taxon>Pentapetalae</taxon>
        <taxon>rosids</taxon>
        <taxon>fabids</taxon>
        <taxon>Fabales</taxon>
        <taxon>Fabaceae</taxon>
        <taxon>Papilionoideae</taxon>
        <taxon>50 kb inversion clade</taxon>
        <taxon>NPAAA clade</taxon>
        <taxon>indigoferoid/millettioid clade</taxon>
        <taxon>Phaseoleae</taxon>
        <taxon>Mucuna</taxon>
    </lineage>
</organism>
<evidence type="ECO:0000313" key="3">
    <source>
        <dbReference type="EMBL" id="RDY04087.1"/>
    </source>
</evidence>
<dbReference type="Pfam" id="PF24924">
    <property type="entry name" value="DUF7745"/>
    <property type="match status" value="2"/>
</dbReference>
<keyword evidence="1" id="KW-0175">Coiled coil</keyword>
<feature type="domain" description="DUF7745" evidence="2">
    <location>
        <begin position="102"/>
        <end position="168"/>
    </location>
</feature>
<feature type="coiled-coil region" evidence="1">
    <location>
        <begin position="189"/>
        <end position="216"/>
    </location>
</feature>
<sequence>MEVFLAKRDRGENPTMAILTNTYYSLDYYGERKEGSLRCCTHLLYLWLTAHLFHNKGKTTCPIEDFKWSWIGTMTKEQWVKHLSKASERTIRWYPPWNEPEQAEYPMIRAPSKEVMTPFVIHRSRAHKEECYRKVRQAWNNVTRRGAKSRTRSCGTSSSYKTWLRDRTRLIGLPRTHDQRTDQEVRVYEVQETLKIEELKDTLKQMRAEQEVLKRKLVASLKDAH</sequence>
<gene>
    <name evidence="3" type="ORF">CR513_12233</name>
</gene>
<dbReference type="AlphaFoldDB" id="A0A371HMR3"/>
<evidence type="ECO:0000259" key="2">
    <source>
        <dbReference type="Pfam" id="PF24924"/>
    </source>
</evidence>
<evidence type="ECO:0000313" key="4">
    <source>
        <dbReference type="Proteomes" id="UP000257109"/>
    </source>
</evidence>
<accession>A0A371HMR3</accession>
<dbReference type="Proteomes" id="UP000257109">
    <property type="component" value="Unassembled WGS sequence"/>
</dbReference>
<dbReference type="InterPro" id="IPR056647">
    <property type="entry name" value="DUF7745"/>
</dbReference>
<feature type="domain" description="DUF7745" evidence="2">
    <location>
        <begin position="2"/>
        <end position="99"/>
    </location>
</feature>
<name>A0A371HMR3_MUCPR</name>
<feature type="non-terminal residue" evidence="3">
    <location>
        <position position="1"/>
    </location>
</feature>
<dbReference type="EMBL" id="QJKJ01002154">
    <property type="protein sequence ID" value="RDY04087.1"/>
    <property type="molecule type" value="Genomic_DNA"/>
</dbReference>
<dbReference type="PANTHER" id="PTHR48154">
    <property type="entry name" value="PROTEIN, PUTATIVE-RELATED"/>
    <property type="match status" value="1"/>
</dbReference>